<dbReference type="EMBL" id="JASPKY010000323">
    <property type="protein sequence ID" value="KAK9708683.1"/>
    <property type="molecule type" value="Genomic_DNA"/>
</dbReference>
<keyword evidence="2" id="KW-1185">Reference proteome</keyword>
<evidence type="ECO:0000313" key="2">
    <source>
        <dbReference type="Proteomes" id="UP001458880"/>
    </source>
</evidence>
<dbReference type="PANTHER" id="PTHR43975">
    <property type="entry name" value="ZGC:101858"/>
    <property type="match status" value="1"/>
</dbReference>
<dbReference type="Proteomes" id="UP001458880">
    <property type="component" value="Unassembled WGS sequence"/>
</dbReference>
<dbReference type="SUPFAM" id="SSF51735">
    <property type="entry name" value="NAD(P)-binding Rossmann-fold domains"/>
    <property type="match status" value="1"/>
</dbReference>
<reference evidence="1 2" key="1">
    <citation type="journal article" date="2024" name="BMC Genomics">
        <title>De novo assembly and annotation of Popillia japonica's genome with initial clues to its potential as an invasive pest.</title>
        <authorList>
            <person name="Cucini C."/>
            <person name="Boschi S."/>
            <person name="Funari R."/>
            <person name="Cardaioli E."/>
            <person name="Iannotti N."/>
            <person name="Marturano G."/>
            <person name="Paoli F."/>
            <person name="Bruttini M."/>
            <person name="Carapelli A."/>
            <person name="Frati F."/>
            <person name="Nardi F."/>
        </authorList>
    </citation>
    <scope>NUCLEOTIDE SEQUENCE [LARGE SCALE GENOMIC DNA]</scope>
    <source>
        <strain evidence="1">DMR45628</strain>
    </source>
</reference>
<organism evidence="1 2">
    <name type="scientific">Popillia japonica</name>
    <name type="common">Japanese beetle</name>
    <dbReference type="NCBI Taxonomy" id="7064"/>
    <lineage>
        <taxon>Eukaryota</taxon>
        <taxon>Metazoa</taxon>
        <taxon>Ecdysozoa</taxon>
        <taxon>Arthropoda</taxon>
        <taxon>Hexapoda</taxon>
        <taxon>Insecta</taxon>
        <taxon>Pterygota</taxon>
        <taxon>Neoptera</taxon>
        <taxon>Endopterygota</taxon>
        <taxon>Coleoptera</taxon>
        <taxon>Polyphaga</taxon>
        <taxon>Scarabaeiformia</taxon>
        <taxon>Scarabaeidae</taxon>
        <taxon>Rutelinae</taxon>
        <taxon>Popillia</taxon>
    </lineage>
</organism>
<dbReference type="AlphaFoldDB" id="A0AAW1JWV2"/>
<dbReference type="InterPro" id="IPR036291">
    <property type="entry name" value="NAD(P)-bd_dom_sf"/>
</dbReference>
<accession>A0AAW1JWV2</accession>
<name>A0AAW1JWV2_POPJA</name>
<dbReference type="Gene3D" id="3.40.50.720">
    <property type="entry name" value="NAD(P)-binding Rossmann-like Domain"/>
    <property type="match status" value="1"/>
</dbReference>
<protein>
    <submittedName>
        <fullName evidence="1">Uncharacterized protein</fullName>
    </submittedName>
</protein>
<evidence type="ECO:0000313" key="1">
    <source>
        <dbReference type="EMBL" id="KAK9708683.1"/>
    </source>
</evidence>
<gene>
    <name evidence="1" type="ORF">QE152_g27052</name>
</gene>
<comment type="caution">
    <text evidence="1">The sequence shown here is derived from an EMBL/GenBank/DDBJ whole genome shotgun (WGS) entry which is preliminary data.</text>
</comment>
<sequence>MFNINVRSVYLLTNLAVPHLIKSQGIIESAAAVCTLNGSSGYMKKSALEYFTNMCNLRIGSQKKECWIGWQCCGGFNEDGRWNAGRVGNVDDITQVVVYFTNDERDFVTGQCFLLDGGLSISSPTA</sequence>
<proteinExistence type="predicted"/>
<dbReference type="PANTHER" id="PTHR43975:SF2">
    <property type="entry name" value="EG:BACR7A4.14 PROTEIN-RELATED"/>
    <property type="match status" value="1"/>
</dbReference>